<sequence length="42" mass="4925">MALSFACHRWGRMNLYWSAGEPILVAVVTYIGRHPNLYRFAR</sequence>
<keyword evidence="1" id="KW-0812">Transmembrane</keyword>
<protein>
    <submittedName>
        <fullName evidence="2">Uncharacterized protein</fullName>
    </submittedName>
</protein>
<comment type="caution">
    <text evidence="2">The sequence shown here is derived from an EMBL/GenBank/DDBJ whole genome shotgun (WGS) entry which is preliminary data.</text>
</comment>
<feature type="transmembrane region" description="Helical" evidence="1">
    <location>
        <begin position="15"/>
        <end position="32"/>
    </location>
</feature>
<gene>
    <name evidence="2" type="ORF">HMPREF3185_00956</name>
</gene>
<accession>A0A134B8V8</accession>
<evidence type="ECO:0000313" key="3">
    <source>
        <dbReference type="Proteomes" id="UP000070224"/>
    </source>
</evidence>
<evidence type="ECO:0000256" key="1">
    <source>
        <dbReference type="SAM" id="Phobius"/>
    </source>
</evidence>
<keyword evidence="3" id="KW-1185">Reference proteome</keyword>
<proteinExistence type="predicted"/>
<dbReference type="EMBL" id="LSDK01000065">
    <property type="protein sequence ID" value="KXB76381.1"/>
    <property type="molecule type" value="Genomic_DNA"/>
</dbReference>
<dbReference type="PATRIC" id="fig|322095.3.peg.944"/>
<dbReference type="Proteomes" id="UP000070224">
    <property type="component" value="Unassembled WGS sequence"/>
</dbReference>
<keyword evidence="1" id="KW-0472">Membrane</keyword>
<name>A0A134B8V8_9PORP</name>
<dbReference type="STRING" id="322095.HMPREF3185_00956"/>
<organism evidence="2 3">
    <name type="scientific">Porphyromonas somerae</name>
    <dbReference type="NCBI Taxonomy" id="322095"/>
    <lineage>
        <taxon>Bacteria</taxon>
        <taxon>Pseudomonadati</taxon>
        <taxon>Bacteroidota</taxon>
        <taxon>Bacteroidia</taxon>
        <taxon>Bacteroidales</taxon>
        <taxon>Porphyromonadaceae</taxon>
        <taxon>Porphyromonas</taxon>
    </lineage>
</organism>
<dbReference type="AlphaFoldDB" id="A0A134B8V8"/>
<keyword evidence="1" id="KW-1133">Transmembrane helix</keyword>
<evidence type="ECO:0000313" key="2">
    <source>
        <dbReference type="EMBL" id="KXB76381.1"/>
    </source>
</evidence>
<reference evidence="3" key="1">
    <citation type="submission" date="2016-01" db="EMBL/GenBank/DDBJ databases">
        <authorList>
            <person name="Mitreva M."/>
            <person name="Pepin K.H."/>
            <person name="Mihindukulasuriya K.A."/>
            <person name="Fulton R."/>
            <person name="Fronick C."/>
            <person name="O'Laughlin M."/>
            <person name="Miner T."/>
            <person name="Herter B."/>
            <person name="Rosa B.A."/>
            <person name="Cordes M."/>
            <person name="Tomlinson C."/>
            <person name="Wollam A."/>
            <person name="Palsikar V.B."/>
            <person name="Mardis E.R."/>
            <person name="Wilson R.K."/>
        </authorList>
    </citation>
    <scope>NUCLEOTIDE SEQUENCE [LARGE SCALE GENOMIC DNA]</scope>
    <source>
        <strain evidence="3">KA00683</strain>
    </source>
</reference>